<name>A0A1F5PKD4_9BACT</name>
<dbReference type="Proteomes" id="UP000177682">
    <property type="component" value="Unassembled WGS sequence"/>
</dbReference>
<feature type="transmembrane region" description="Helical" evidence="1">
    <location>
        <begin position="129"/>
        <end position="150"/>
    </location>
</feature>
<keyword evidence="1" id="KW-0812">Transmembrane</keyword>
<comment type="caution">
    <text evidence="2">The sequence shown here is derived from an EMBL/GenBank/DDBJ whole genome shotgun (WGS) entry which is preliminary data.</text>
</comment>
<evidence type="ECO:0000313" key="2">
    <source>
        <dbReference type="EMBL" id="OGE90264.1"/>
    </source>
</evidence>
<feature type="transmembrane region" description="Helical" evidence="1">
    <location>
        <begin position="87"/>
        <end position="104"/>
    </location>
</feature>
<organism evidence="2 3">
    <name type="scientific">Candidatus Doudnabacteria bacterium RIFCSPHIGHO2_12_FULL_48_16</name>
    <dbReference type="NCBI Taxonomy" id="1817838"/>
    <lineage>
        <taxon>Bacteria</taxon>
        <taxon>Candidatus Doudnaibacteriota</taxon>
    </lineage>
</organism>
<dbReference type="AlphaFoldDB" id="A0A1F5PKD4"/>
<accession>A0A1F5PKD4</accession>
<dbReference type="EMBL" id="MFEY01000007">
    <property type="protein sequence ID" value="OGE90264.1"/>
    <property type="molecule type" value="Genomic_DNA"/>
</dbReference>
<evidence type="ECO:0000313" key="3">
    <source>
        <dbReference type="Proteomes" id="UP000177682"/>
    </source>
</evidence>
<feature type="transmembrane region" description="Helical" evidence="1">
    <location>
        <begin position="54"/>
        <end position="75"/>
    </location>
</feature>
<evidence type="ECO:0000256" key="1">
    <source>
        <dbReference type="SAM" id="Phobius"/>
    </source>
</evidence>
<protein>
    <recommendedName>
        <fullName evidence="4">Vitamin K epoxide reductase domain-containing protein</fullName>
    </recommendedName>
</protein>
<keyword evidence="1" id="KW-1133">Transmembrane helix</keyword>
<evidence type="ECO:0008006" key="4">
    <source>
        <dbReference type="Google" id="ProtNLM"/>
    </source>
</evidence>
<reference evidence="2 3" key="1">
    <citation type="journal article" date="2016" name="Nat. Commun.">
        <title>Thousands of microbial genomes shed light on interconnected biogeochemical processes in an aquifer system.</title>
        <authorList>
            <person name="Anantharaman K."/>
            <person name="Brown C.T."/>
            <person name="Hug L.A."/>
            <person name="Sharon I."/>
            <person name="Castelle C.J."/>
            <person name="Probst A.J."/>
            <person name="Thomas B.C."/>
            <person name="Singh A."/>
            <person name="Wilkins M.J."/>
            <person name="Karaoz U."/>
            <person name="Brodie E.L."/>
            <person name="Williams K.H."/>
            <person name="Hubbard S.S."/>
            <person name="Banfield J.F."/>
        </authorList>
    </citation>
    <scope>NUCLEOTIDE SEQUENCE [LARGE SCALE GENOMIC DNA]</scope>
</reference>
<keyword evidence="1" id="KW-0472">Membrane</keyword>
<proteinExistence type="predicted"/>
<sequence length="161" mass="17977">MLKLSTPKLLLLQGVLLLGGMVFAWSRLLGQFQNFQELYGTLFRFRDCTLPNPILTACFYGSLAFVAAFIWSFTLVQHPTLVSQRRLRNFLLFGVVFAGSVVGYETADYFKWLPGPAVPVSCTPGINPLLTPCFYGLLFFLAAFLVSIVITRRLGASRDIL</sequence>
<gene>
    <name evidence="2" type="ORF">A3E29_04170</name>
</gene>